<dbReference type="UniPathway" id="UPA00252"/>
<comment type="function">
    <text evidence="6">Involved in coproporphyrin-dependent heme b biosynthesis. Catalyzes the insertion of ferrous iron into coproporphyrin III to form Fe-coproporphyrin III.</text>
</comment>
<comment type="pathway">
    <text evidence="6">Porphyrin-containing compound metabolism; protoheme biosynthesis.</text>
</comment>
<gene>
    <name evidence="6" type="primary">cpfC</name>
    <name evidence="8" type="ORF">SAMN02910418_01708</name>
</gene>
<keyword evidence="6" id="KW-0479">Metal-binding</keyword>
<dbReference type="GO" id="GO:0046872">
    <property type="term" value="F:metal ion binding"/>
    <property type="evidence" value="ECO:0007669"/>
    <property type="project" value="UniProtKB-KW"/>
</dbReference>
<dbReference type="EC" id="4.99.1.9" evidence="6"/>
<organism evidence="8 9">
    <name type="scientific">Bowdeniella nasicola</name>
    <dbReference type="NCBI Taxonomy" id="208480"/>
    <lineage>
        <taxon>Bacteria</taxon>
        <taxon>Bacillati</taxon>
        <taxon>Actinomycetota</taxon>
        <taxon>Actinomycetes</taxon>
        <taxon>Actinomycetales</taxon>
        <taxon>Actinomycetaceae</taxon>
        <taxon>Bowdeniella</taxon>
    </lineage>
</organism>
<comment type="subcellular location">
    <subcellularLocation>
        <location evidence="6">Cytoplasm</location>
    </subcellularLocation>
</comment>
<dbReference type="CDD" id="cd00419">
    <property type="entry name" value="Ferrochelatase_C"/>
    <property type="match status" value="1"/>
</dbReference>
<dbReference type="SUPFAM" id="SSF53800">
    <property type="entry name" value="Chelatase"/>
    <property type="match status" value="1"/>
</dbReference>
<dbReference type="InterPro" id="IPR001015">
    <property type="entry name" value="Ferrochelatase"/>
</dbReference>
<evidence type="ECO:0000256" key="6">
    <source>
        <dbReference type="HAMAP-Rule" id="MF_00323"/>
    </source>
</evidence>
<feature type="binding site" evidence="6">
    <location>
        <position position="304"/>
    </location>
    <ligand>
        <name>Fe(2+)</name>
        <dbReference type="ChEBI" id="CHEBI:29033"/>
    </ligand>
</feature>
<name>A0A1H4BM84_9ACTO</name>
<comment type="catalytic activity">
    <reaction evidence="5">
        <text>Fe-coproporphyrin III + 2 H(+) = coproporphyrin III + Fe(2+)</text>
        <dbReference type="Rhea" id="RHEA:49572"/>
        <dbReference type="ChEBI" id="CHEBI:15378"/>
        <dbReference type="ChEBI" id="CHEBI:29033"/>
        <dbReference type="ChEBI" id="CHEBI:68438"/>
        <dbReference type="ChEBI" id="CHEBI:131725"/>
        <dbReference type="EC" id="4.99.1.9"/>
    </reaction>
    <physiologicalReaction direction="right-to-left" evidence="5">
        <dbReference type="Rhea" id="RHEA:49574"/>
    </physiologicalReaction>
</comment>
<feature type="binding site" evidence="6">
    <location>
        <position position="62"/>
    </location>
    <ligand>
        <name>Fe-coproporphyrin III</name>
        <dbReference type="ChEBI" id="CHEBI:68438"/>
    </ligand>
</feature>
<dbReference type="AlphaFoldDB" id="A0A1H4BM84"/>
<proteinExistence type="inferred from homology"/>
<evidence type="ECO:0000313" key="8">
    <source>
        <dbReference type="EMBL" id="SEA49158.1"/>
    </source>
</evidence>
<keyword evidence="6" id="KW-0963">Cytoplasm</keyword>
<dbReference type="InterPro" id="IPR033644">
    <property type="entry name" value="Ferrochelatase_C"/>
</dbReference>
<feature type="binding site" evidence="6">
    <location>
        <position position="199"/>
    </location>
    <ligand>
        <name>Fe(2+)</name>
        <dbReference type="ChEBI" id="CHEBI:29033"/>
    </ligand>
</feature>
<evidence type="ECO:0000256" key="4">
    <source>
        <dbReference type="ARBA" id="ARBA00023244"/>
    </source>
</evidence>
<dbReference type="Proteomes" id="UP000199288">
    <property type="component" value="Unassembled WGS sequence"/>
</dbReference>
<keyword evidence="2 6" id="KW-0350">Heme biosynthesis</keyword>
<evidence type="ECO:0000256" key="7">
    <source>
        <dbReference type="RuleBase" id="RU004185"/>
    </source>
</evidence>
<evidence type="ECO:0000256" key="1">
    <source>
        <dbReference type="ARBA" id="ARBA00023004"/>
    </source>
</evidence>
<keyword evidence="4 6" id="KW-0627">Porphyrin biosynthesis</keyword>
<dbReference type="GO" id="GO:0004325">
    <property type="term" value="F:ferrochelatase activity"/>
    <property type="evidence" value="ECO:0007669"/>
    <property type="project" value="UniProtKB-UniRule"/>
</dbReference>
<feature type="binding site" description="axial binding residue" evidence="6">
    <location>
        <position position="21"/>
    </location>
    <ligand>
        <name>Fe-coproporphyrin III</name>
        <dbReference type="ChEBI" id="CHEBI:68438"/>
    </ligand>
    <ligandPart>
        <name>Fe</name>
        <dbReference type="ChEBI" id="CHEBI:18248"/>
    </ligandPart>
</feature>
<evidence type="ECO:0000256" key="5">
    <source>
        <dbReference type="ARBA" id="ARBA00024536"/>
    </source>
</evidence>
<dbReference type="GO" id="GO:0006783">
    <property type="term" value="P:heme biosynthetic process"/>
    <property type="evidence" value="ECO:0007669"/>
    <property type="project" value="UniProtKB-UniRule"/>
</dbReference>
<dbReference type="Gene3D" id="3.40.50.1400">
    <property type="match status" value="4"/>
</dbReference>
<dbReference type="PANTHER" id="PTHR11108:SF1">
    <property type="entry name" value="FERROCHELATASE, MITOCHONDRIAL"/>
    <property type="match status" value="1"/>
</dbReference>
<dbReference type="RefSeq" id="WP_261977077.1">
    <property type="nucleotide sequence ID" value="NZ_FNQV01000010.1"/>
</dbReference>
<sequence length="394" mass="41138">MNPAATTDPLAPFDAVMYVTYGGPNGPDDVLPFMRNATAGRGVPDDRLIEVAGHYQRFGGVSPINERNEELRAALAAELAARGSALPVVIGNRNWHPFIKDTLAALAAEGKRRILVLLASAYASYSGCRQYREDLGVAAAELAEAGIELTFAKARPYYTTPGFLAAATDATAAAWDDLVGGDSGSEDRAADSRIAFVTHSIPTSMNANAGPPDYVAQHLAVCEEIVARLHERLGYAPAWDLVYCSRSGPEHVPWLEPDINDHLSELAAGGAAGGDGAAGGATSGGGAVRGVVAVPMGFTSDHMEVVFDLDVEAAETAAELGLEYRRAATVGTDERFVSSLAHVVQEVAAAEQGQDVEAEPGDLGPWPARCRAGCCAAVRHPHAPAPRPTVCGAD</sequence>
<dbReference type="EMBL" id="FNQV01000010">
    <property type="protein sequence ID" value="SEA49158.1"/>
    <property type="molecule type" value="Genomic_DNA"/>
</dbReference>
<comment type="similarity">
    <text evidence="6 7">Belongs to the ferrochelatase family.</text>
</comment>
<feature type="binding site" evidence="6">
    <location>
        <position position="131"/>
    </location>
    <ligand>
        <name>Fe-coproporphyrin III</name>
        <dbReference type="ChEBI" id="CHEBI:68438"/>
    </ligand>
</feature>
<dbReference type="GO" id="GO:0005737">
    <property type="term" value="C:cytoplasm"/>
    <property type="evidence" value="ECO:0007669"/>
    <property type="project" value="UniProtKB-SubCell"/>
</dbReference>
<dbReference type="PANTHER" id="PTHR11108">
    <property type="entry name" value="FERROCHELATASE"/>
    <property type="match status" value="1"/>
</dbReference>
<dbReference type="HAMAP" id="MF_00323">
    <property type="entry name" value="Ferrochelatase"/>
    <property type="match status" value="1"/>
</dbReference>
<accession>A0A1H4BM84</accession>
<keyword evidence="3 6" id="KW-0456">Lyase</keyword>
<evidence type="ECO:0000256" key="3">
    <source>
        <dbReference type="ARBA" id="ARBA00023239"/>
    </source>
</evidence>
<evidence type="ECO:0000313" key="9">
    <source>
        <dbReference type="Proteomes" id="UP000199288"/>
    </source>
</evidence>
<comment type="caution">
    <text evidence="6">Lacks conserved residue(s) required for the propagation of feature annotation.</text>
</comment>
<dbReference type="Pfam" id="PF00762">
    <property type="entry name" value="Ferrochelatase"/>
    <property type="match status" value="2"/>
</dbReference>
<reference evidence="9" key="1">
    <citation type="submission" date="2016-10" db="EMBL/GenBank/DDBJ databases">
        <authorList>
            <person name="Varghese N."/>
            <person name="Submissions S."/>
        </authorList>
    </citation>
    <scope>NUCLEOTIDE SEQUENCE [LARGE SCALE GENOMIC DNA]</scope>
    <source>
        <strain evidence="9">KPR-1</strain>
    </source>
</reference>
<protein>
    <recommendedName>
        <fullName evidence="6">Coproporphyrin III ferrochelatase</fullName>
        <ecNumber evidence="6">4.99.1.9</ecNumber>
    </recommendedName>
</protein>
<keyword evidence="9" id="KW-1185">Reference proteome</keyword>
<keyword evidence="1 6" id="KW-0408">Iron</keyword>
<evidence type="ECO:0000256" key="2">
    <source>
        <dbReference type="ARBA" id="ARBA00023133"/>
    </source>
</evidence>